<dbReference type="CDD" id="cd01076">
    <property type="entry name" value="NAD_bind_1_Glu_DH"/>
    <property type="match status" value="1"/>
</dbReference>
<dbReference type="InterPro" id="IPR036291">
    <property type="entry name" value="NAD(P)-bd_dom_sf"/>
</dbReference>
<dbReference type="InterPro" id="IPR006096">
    <property type="entry name" value="Glu/Leu/Phe/Val/Trp_DH_C"/>
</dbReference>
<dbReference type="PIRSF" id="PIRSF000185">
    <property type="entry name" value="Glu_DH"/>
    <property type="match status" value="1"/>
</dbReference>
<comment type="similarity">
    <text evidence="1 3 7">Belongs to the Glu/Leu/Phe/Val dehydrogenases family.</text>
</comment>
<reference evidence="9 10" key="1">
    <citation type="submission" date="2019-06" db="EMBL/GenBank/DDBJ databases">
        <title>Persicimonas caeni gen. nov., sp. nov., a predatory bacterium isolated from solar saltern.</title>
        <authorList>
            <person name="Wang S."/>
        </authorList>
    </citation>
    <scope>NUCLEOTIDE SEQUENCE [LARGE SCALE GENOMIC DNA]</scope>
    <source>
        <strain evidence="9 10">YN101</strain>
    </source>
</reference>
<evidence type="ECO:0000313" key="9">
    <source>
        <dbReference type="EMBL" id="QDG49746.1"/>
    </source>
</evidence>
<keyword evidence="10" id="KW-1185">Reference proteome</keyword>
<accession>A0A4Y6PN66</accession>
<evidence type="ECO:0000313" key="10">
    <source>
        <dbReference type="Proteomes" id="UP000315995"/>
    </source>
</evidence>
<dbReference type="GO" id="GO:0006538">
    <property type="term" value="P:L-glutamate catabolic process"/>
    <property type="evidence" value="ECO:0007669"/>
    <property type="project" value="TreeGrafter"/>
</dbReference>
<name>A0A4Y6PN66_PERCE</name>
<dbReference type="InterPro" id="IPR033922">
    <property type="entry name" value="NAD_bind_Glu_DH"/>
</dbReference>
<dbReference type="InterPro" id="IPR006097">
    <property type="entry name" value="Glu/Leu/Phe/Val/Trp_DH_dimer"/>
</dbReference>
<feature type="binding site" evidence="5">
    <location>
        <position position="384"/>
    </location>
    <ligand>
        <name>substrate</name>
    </ligand>
</feature>
<proteinExistence type="inferred from homology"/>
<dbReference type="InterPro" id="IPR006095">
    <property type="entry name" value="Glu/Leu/Phe/Val/Trp_DH"/>
</dbReference>
<evidence type="ECO:0000256" key="1">
    <source>
        <dbReference type="ARBA" id="ARBA00006382"/>
    </source>
</evidence>
<evidence type="ECO:0000256" key="5">
    <source>
        <dbReference type="PIRSR" id="PIRSR000185-2"/>
    </source>
</evidence>
<feature type="binding site" evidence="5">
    <location>
        <position position="256"/>
    </location>
    <ligand>
        <name>NAD(+)</name>
        <dbReference type="ChEBI" id="CHEBI:57540"/>
    </ligand>
</feature>
<feature type="active site" description="Proton donor" evidence="4">
    <location>
        <position position="137"/>
    </location>
</feature>
<evidence type="ECO:0000259" key="8">
    <source>
        <dbReference type="SMART" id="SM00839"/>
    </source>
</evidence>
<dbReference type="InterPro" id="IPR033524">
    <property type="entry name" value="Glu/Leu/Phe/Val_DH_AS"/>
</dbReference>
<keyword evidence="5" id="KW-0520">NAD</keyword>
<dbReference type="Pfam" id="PF00208">
    <property type="entry name" value="ELFV_dehydrog"/>
    <property type="match status" value="1"/>
</dbReference>
<evidence type="ECO:0000256" key="3">
    <source>
        <dbReference type="PIRNR" id="PIRNR000185"/>
    </source>
</evidence>
<dbReference type="PROSITE" id="PS00074">
    <property type="entry name" value="GLFV_DEHYDROGENASE"/>
    <property type="match status" value="1"/>
</dbReference>
<protein>
    <recommendedName>
        <fullName evidence="3">Glutamate dehydrogenase</fullName>
    </recommendedName>
</protein>
<keyword evidence="5" id="KW-0547">Nucleotide-binding</keyword>
<dbReference type="InterPro" id="IPR046346">
    <property type="entry name" value="Aminoacid_DH-like_N_sf"/>
</dbReference>
<keyword evidence="2 3" id="KW-0560">Oxidoreductase</keyword>
<feature type="site" description="Important for catalysis" evidence="6">
    <location>
        <position position="177"/>
    </location>
</feature>
<organism evidence="9 10">
    <name type="scientific">Persicimonas caeni</name>
    <dbReference type="NCBI Taxonomy" id="2292766"/>
    <lineage>
        <taxon>Bacteria</taxon>
        <taxon>Deltaproteobacteria</taxon>
        <taxon>Bradymonadales</taxon>
        <taxon>Bradymonadaceae</taxon>
        <taxon>Persicimonas</taxon>
    </lineage>
</organism>
<dbReference type="PANTHER" id="PTHR11606:SF13">
    <property type="entry name" value="GLUTAMATE DEHYDROGENASE 1, MITOCHONDRIAL"/>
    <property type="match status" value="1"/>
</dbReference>
<feature type="binding site" evidence="5">
    <location>
        <position position="101"/>
    </location>
    <ligand>
        <name>substrate</name>
    </ligand>
</feature>
<dbReference type="InterPro" id="IPR014362">
    <property type="entry name" value="Glu_DH"/>
</dbReference>
<dbReference type="GO" id="GO:0004352">
    <property type="term" value="F:glutamate dehydrogenase (NAD+) activity"/>
    <property type="evidence" value="ECO:0007669"/>
    <property type="project" value="TreeGrafter"/>
</dbReference>
<evidence type="ECO:0000256" key="4">
    <source>
        <dbReference type="PIRSR" id="PIRSR000185-1"/>
    </source>
</evidence>
<feature type="binding site" evidence="5">
    <location>
        <position position="225"/>
    </location>
    <ligand>
        <name>NAD(+)</name>
        <dbReference type="ChEBI" id="CHEBI:57540"/>
    </ligand>
</feature>
<dbReference type="Gene3D" id="3.40.50.10860">
    <property type="entry name" value="Leucine Dehydrogenase, chain A, domain 1"/>
    <property type="match status" value="1"/>
</dbReference>
<dbReference type="EMBL" id="CP041186">
    <property type="protein sequence ID" value="QDG49746.1"/>
    <property type="molecule type" value="Genomic_DNA"/>
</dbReference>
<dbReference type="SUPFAM" id="SSF53223">
    <property type="entry name" value="Aminoacid dehydrogenase-like, N-terminal domain"/>
    <property type="match status" value="1"/>
</dbReference>
<gene>
    <name evidence="9" type="ORF">FIV42_03040</name>
</gene>
<dbReference type="Gene3D" id="3.40.50.720">
    <property type="entry name" value="NAD(P)-binding Rossmann-like Domain"/>
    <property type="match status" value="1"/>
</dbReference>
<dbReference type="Proteomes" id="UP000315995">
    <property type="component" value="Chromosome"/>
</dbReference>
<dbReference type="SMART" id="SM00839">
    <property type="entry name" value="ELFV_dehydrog"/>
    <property type="match status" value="1"/>
</dbReference>
<dbReference type="OrthoDB" id="9803297at2"/>
<accession>A0A5B8Y0M1</accession>
<dbReference type="AlphaFoldDB" id="A0A4Y6PN66"/>
<dbReference type="PANTHER" id="PTHR11606">
    <property type="entry name" value="GLUTAMATE DEHYDROGENASE"/>
    <property type="match status" value="1"/>
</dbReference>
<dbReference type="GO" id="GO:0000166">
    <property type="term" value="F:nucleotide binding"/>
    <property type="evidence" value="ECO:0007669"/>
    <property type="project" value="UniProtKB-KW"/>
</dbReference>
<feature type="binding site" evidence="5">
    <location>
        <position position="125"/>
    </location>
    <ligand>
        <name>substrate</name>
    </ligand>
</feature>
<sequence>MSSEEAVTEASAAKSVSDLTEGSEVVLADTEDPGGAQFYRTHQAQVARAVPHVPIADHVRLILSEPKNEVIVNFPVRMDDGRFKLFTGYRIQHNNILGPYKGGIRYHHDVTLEEVKALASVMSYKCALLEVPFGGAKGGIRLSPAQHSKRELESITRRFVHDLGNNIGPEYDIPAPDVGTNSQIMVWMMDTYMNTHNQIDKNAQKRIVTGKSLASGGSRGREKATGQGVVYCIQEWADERGVRLDGCNYILQGFGNVGSHAAQIMSRLGAVLVGVQDHTGSIYNPQGIYPRKLIDHVNKEGGIRGYAGAEEINNDDFWSIESDICIPAALELQITEEVAKKLTAKLVVEAANGPTTLKGEEVLKKRGIEVIPDVMANAGGVVVSYFEWIQNKRSESWQLEEVDSRLLFMMKRSYHEMRAFAREHGVDNRTAAFAVALNRLNAVYTERGVFP</sequence>
<evidence type="ECO:0000256" key="7">
    <source>
        <dbReference type="RuleBase" id="RU004417"/>
    </source>
</evidence>
<evidence type="ECO:0000256" key="2">
    <source>
        <dbReference type="ARBA" id="ARBA00023002"/>
    </source>
</evidence>
<dbReference type="PRINTS" id="PR00082">
    <property type="entry name" value="GLFDHDRGNASE"/>
</dbReference>
<dbReference type="RefSeq" id="WP_141196243.1">
    <property type="nucleotide sequence ID" value="NZ_CP041186.1"/>
</dbReference>
<evidence type="ECO:0000256" key="6">
    <source>
        <dbReference type="PIRSR" id="PIRSR000185-3"/>
    </source>
</evidence>
<dbReference type="SUPFAM" id="SSF51735">
    <property type="entry name" value="NAD(P)-binding Rossmann-fold domains"/>
    <property type="match status" value="1"/>
</dbReference>
<feature type="domain" description="Glutamate/phenylalanine/leucine/valine/L-tryptophan dehydrogenase C-terminal" evidence="8">
    <location>
        <begin position="218"/>
        <end position="448"/>
    </location>
</feature>
<dbReference type="Pfam" id="PF02812">
    <property type="entry name" value="ELFV_dehydrog_N"/>
    <property type="match status" value="1"/>
</dbReference>